<reference evidence="12" key="1">
    <citation type="journal article" date="2019" name="Int. J. Syst. Evol. Microbiol.">
        <title>The Global Catalogue of Microorganisms (GCM) 10K type strain sequencing project: providing services to taxonomists for standard genome sequencing and annotation.</title>
        <authorList>
            <consortium name="The Broad Institute Genomics Platform"/>
            <consortium name="The Broad Institute Genome Sequencing Center for Infectious Disease"/>
            <person name="Wu L."/>
            <person name="Ma J."/>
        </authorList>
    </citation>
    <scope>NUCLEOTIDE SEQUENCE [LARGE SCALE GENOMIC DNA]</scope>
    <source>
        <strain evidence="12">CGMCC 1.12286</strain>
    </source>
</reference>
<dbReference type="InterPro" id="IPR011604">
    <property type="entry name" value="PDDEXK-like_dom_sf"/>
</dbReference>
<evidence type="ECO:0000256" key="4">
    <source>
        <dbReference type="ARBA" id="ARBA00022801"/>
    </source>
</evidence>
<dbReference type="SUPFAM" id="SSF52540">
    <property type="entry name" value="P-loop containing nucleoside triphosphate hydrolases"/>
    <property type="match status" value="1"/>
</dbReference>
<name>A0ABW4JNL9_9BACL</name>
<proteinExistence type="predicted"/>
<dbReference type="Pfam" id="PF21445">
    <property type="entry name" value="ADDB_N"/>
    <property type="match status" value="1"/>
</dbReference>
<keyword evidence="7" id="KW-0067">ATP-binding</keyword>
<dbReference type="Proteomes" id="UP001597079">
    <property type="component" value="Unassembled WGS sequence"/>
</dbReference>
<dbReference type="Pfam" id="PF12705">
    <property type="entry name" value="PDDEXK_1"/>
    <property type="match status" value="1"/>
</dbReference>
<evidence type="ECO:0000313" key="12">
    <source>
        <dbReference type="Proteomes" id="UP001597079"/>
    </source>
</evidence>
<evidence type="ECO:0000256" key="7">
    <source>
        <dbReference type="ARBA" id="ARBA00022840"/>
    </source>
</evidence>
<dbReference type="PANTHER" id="PTHR30591">
    <property type="entry name" value="RECBCD ENZYME SUBUNIT RECC"/>
    <property type="match status" value="1"/>
</dbReference>
<dbReference type="PROSITE" id="PS51217">
    <property type="entry name" value="UVRD_HELICASE_CTER"/>
    <property type="match status" value="1"/>
</dbReference>
<dbReference type="Pfam" id="PF13361">
    <property type="entry name" value="UvrD_C"/>
    <property type="match status" value="1"/>
</dbReference>
<evidence type="ECO:0000259" key="10">
    <source>
        <dbReference type="PROSITE" id="PS51217"/>
    </source>
</evidence>
<comment type="caution">
    <text evidence="11">The sequence shown here is derived from an EMBL/GenBank/DDBJ whole genome shotgun (WGS) entry which is preliminary data.</text>
</comment>
<evidence type="ECO:0000256" key="5">
    <source>
        <dbReference type="ARBA" id="ARBA00022806"/>
    </source>
</evidence>
<dbReference type="Gene3D" id="3.90.320.10">
    <property type="match status" value="1"/>
</dbReference>
<dbReference type="RefSeq" id="WP_377946001.1">
    <property type="nucleotide sequence ID" value="NZ_JBHUCX010000099.1"/>
</dbReference>
<evidence type="ECO:0000256" key="2">
    <source>
        <dbReference type="ARBA" id="ARBA00022741"/>
    </source>
</evidence>
<dbReference type="InterPro" id="IPR038726">
    <property type="entry name" value="PDDEXK_AddAB-type"/>
</dbReference>
<evidence type="ECO:0000256" key="1">
    <source>
        <dbReference type="ARBA" id="ARBA00022722"/>
    </source>
</evidence>
<protein>
    <submittedName>
        <fullName evidence="11">PD-(D/E)XK nuclease family protein</fullName>
    </submittedName>
</protein>
<keyword evidence="8" id="KW-0238">DNA-binding</keyword>
<accession>A0ABW4JNL9</accession>
<keyword evidence="5" id="KW-0347">Helicase</keyword>
<evidence type="ECO:0000313" key="11">
    <source>
        <dbReference type="EMBL" id="MFD1677704.1"/>
    </source>
</evidence>
<dbReference type="EMBL" id="JBHUCX010000099">
    <property type="protein sequence ID" value="MFD1677704.1"/>
    <property type="molecule type" value="Genomic_DNA"/>
</dbReference>
<keyword evidence="9" id="KW-0234">DNA repair</keyword>
<keyword evidence="4" id="KW-0378">Hydrolase</keyword>
<dbReference type="Gene3D" id="3.40.50.300">
    <property type="entry name" value="P-loop containing nucleotide triphosphate hydrolases"/>
    <property type="match status" value="4"/>
</dbReference>
<sequence length="1193" mass="133542">MRVWLGPTGSGKSWKVVEEMRVTTAEKPLGAPIFWVVPDDVAFAAEQMLMEQVHSVLRPEVITMTRLAERVRSSAGVNQLQSINAVGKRLLFASVYQEVRDALGPLKRVQANSGFHEMVLAVFDEMTRFQVDLDALQGALEAAAASLEADLPTMRTNAGRSLIGKLHDLCLLYVRYREALDERAFFDPARCFHDAAQVVASIPWLSEAEIYIDGFMALEPQQFALCIALAQHVKRMTFVLPLSEPLVLQARDNKATYLSKQVVIEPLARLLPAISDSLAAHVPTAAYTYLQLVERLAEANLPFEVEVFSQTQRFKTKALAEIEANLKRAVGVVHRSVPASDDVAKSVRFWQASDEQGEAAAAAQAILQAVANGEIRYRDIAVLVPSLAEDGPRLQEAFTQWGIPHAIDAFPPLAAHPLGQLCLAAMRVIIDQFSADAIARLLRTEYCPLSERDADWLDIYIRRYNVSGESNWLTDTSWRFTADQADEVRMAYAVREDARAMELRDELRAVLEPFAQALAGAIVTPAKLAHALWDLLTGVGAKEKVAALVVSEDGERNPLLASQHEQAWQQVVALLNDLSSVYADASFLREELFEFVRDAFVGERQTSIPSGVDQVFISTYAHAHMWTKQHVFVLGLDERALPAKISPSGLLQDEEREMFHHLFGVPLGWTTTELMAAERAAAYMLFTRASQRLTVSFASMNGGAQRQPSPYYLHLRDMLGANSEMVDTGAIIGVEDEEKVSVIRASTAVEWMIQQLAQDKSPAVVSQLLGKPRMRAIAHWFTATEARQAVLKRALQGFYHHLPTGCIDTARAVALYGQPLRTSVHRLETYAACPYRYFLRYGLNVEPLQLNGMQASDVGNLLHDTVFALVDQERTGNVQFETLTRDEMVNLAKQVFETQLETPKHALFQQRPSRLAKALDLRLQLEAIAEVLWLHACHSKFRPKQLEWSFGIQGDDFHYSLSLEDGAEVQLRGRVDRLDTYQDGATTWFRIMDYKSGAKQRLDATRMFYGLQLQLILYTAVVQAYLGKDGAPQPAGAFYMPLLAKLPIAQTPLAKDAALTTLRRALRAEGYMHLDGDAIEAMDDTLQAGKSDLFAEVYKQDQTLRKQAKVWTQAQWEQVITLTLTRIREIASRLLAGEIPVRPYLYSHQDTACRTCPFQGVCHFESTDHRAVYRWLQPKRMDEIVSETKEGSS</sequence>
<keyword evidence="12" id="KW-1185">Reference proteome</keyword>
<dbReference type="InterPro" id="IPR011335">
    <property type="entry name" value="Restrct_endonuc-II-like"/>
</dbReference>
<keyword evidence="3" id="KW-0227">DNA damage</keyword>
<evidence type="ECO:0000256" key="8">
    <source>
        <dbReference type="ARBA" id="ARBA00023125"/>
    </source>
</evidence>
<organism evidence="11 12">
    <name type="scientific">Alicyclobacillus fodiniaquatilis</name>
    <dbReference type="NCBI Taxonomy" id="1661150"/>
    <lineage>
        <taxon>Bacteria</taxon>
        <taxon>Bacillati</taxon>
        <taxon>Bacillota</taxon>
        <taxon>Bacilli</taxon>
        <taxon>Bacillales</taxon>
        <taxon>Alicyclobacillaceae</taxon>
        <taxon>Alicyclobacillus</taxon>
    </lineage>
</organism>
<gene>
    <name evidence="11" type="ORF">ACFSB2_23870</name>
</gene>
<evidence type="ECO:0000256" key="3">
    <source>
        <dbReference type="ARBA" id="ARBA00022763"/>
    </source>
</evidence>
<dbReference type="InterPro" id="IPR049035">
    <property type="entry name" value="ADDB_N"/>
</dbReference>
<dbReference type="InterPro" id="IPR014017">
    <property type="entry name" value="DNA_helicase_UvrD-like_C"/>
</dbReference>
<keyword evidence="6" id="KW-0269">Exonuclease</keyword>
<evidence type="ECO:0000256" key="9">
    <source>
        <dbReference type="ARBA" id="ARBA00023204"/>
    </source>
</evidence>
<dbReference type="SUPFAM" id="SSF52980">
    <property type="entry name" value="Restriction endonuclease-like"/>
    <property type="match status" value="1"/>
</dbReference>
<evidence type="ECO:0000256" key="6">
    <source>
        <dbReference type="ARBA" id="ARBA00022839"/>
    </source>
</evidence>
<dbReference type="PANTHER" id="PTHR30591:SF1">
    <property type="entry name" value="RECBCD ENZYME SUBUNIT RECC"/>
    <property type="match status" value="1"/>
</dbReference>
<feature type="domain" description="UvrD-like helicase C-terminal" evidence="10">
    <location>
        <begin position="312"/>
        <end position="625"/>
    </location>
</feature>
<dbReference type="InterPro" id="IPR027417">
    <property type="entry name" value="P-loop_NTPase"/>
</dbReference>
<keyword evidence="1" id="KW-0540">Nuclease</keyword>
<keyword evidence="2" id="KW-0547">Nucleotide-binding</keyword>